<keyword evidence="2" id="KW-0378">Hydrolase</keyword>
<dbReference type="GO" id="GO:0004386">
    <property type="term" value="F:helicase activity"/>
    <property type="evidence" value="ECO:0007669"/>
    <property type="project" value="UniProtKB-KW"/>
</dbReference>
<dbReference type="InterPro" id="IPR050742">
    <property type="entry name" value="Helicase_Restrict-Modif_Enz"/>
</dbReference>
<protein>
    <submittedName>
        <fullName evidence="2">DEAD/DEAH box helicase family protein</fullName>
    </submittedName>
</protein>
<dbReference type="InterPro" id="IPR006935">
    <property type="entry name" value="Helicase/UvrB_N"/>
</dbReference>
<proteinExistence type="predicted"/>
<feature type="domain" description="Helicase/UvrB N-terminal" evidence="1">
    <location>
        <begin position="19"/>
        <end position="62"/>
    </location>
</feature>
<dbReference type="InterPro" id="IPR027417">
    <property type="entry name" value="P-loop_NTPase"/>
</dbReference>
<accession>A0ABY4D3Y7</accession>
<evidence type="ECO:0000313" key="3">
    <source>
        <dbReference type="Proteomes" id="UP000831113"/>
    </source>
</evidence>
<dbReference type="PANTHER" id="PTHR47396">
    <property type="entry name" value="TYPE I RESTRICTION ENZYME ECOKI R PROTEIN"/>
    <property type="match status" value="1"/>
</dbReference>
<reference evidence="2 3" key="1">
    <citation type="submission" date="2022-03" db="EMBL/GenBank/DDBJ databases">
        <title>Hymenobactersp. isolated from the air.</title>
        <authorList>
            <person name="Won M."/>
            <person name="Kwon S.-W."/>
        </authorList>
    </citation>
    <scope>NUCLEOTIDE SEQUENCE [LARGE SCALE GENOMIC DNA]</scope>
    <source>
        <strain evidence="2 3">KACC 21982</strain>
    </source>
</reference>
<dbReference type="Gene3D" id="3.40.50.300">
    <property type="entry name" value="P-loop containing nucleotide triphosphate hydrolases"/>
    <property type="match status" value="1"/>
</dbReference>
<dbReference type="Proteomes" id="UP000831113">
    <property type="component" value="Chromosome"/>
</dbReference>
<dbReference type="EMBL" id="CP094669">
    <property type="protein sequence ID" value="UOG74648.1"/>
    <property type="molecule type" value="Genomic_DNA"/>
</dbReference>
<dbReference type="Pfam" id="PF04851">
    <property type="entry name" value="ResIII"/>
    <property type="match status" value="1"/>
</dbReference>
<name>A0ABY4D3Y7_9BACT</name>
<organism evidence="2 3">
    <name type="scientific">Hymenobacter tibetensis</name>
    <dbReference type="NCBI Taxonomy" id="497967"/>
    <lineage>
        <taxon>Bacteria</taxon>
        <taxon>Pseudomonadati</taxon>
        <taxon>Bacteroidota</taxon>
        <taxon>Cytophagia</taxon>
        <taxon>Cytophagales</taxon>
        <taxon>Hymenobacteraceae</taxon>
        <taxon>Hymenobacter</taxon>
    </lineage>
</organism>
<evidence type="ECO:0000313" key="2">
    <source>
        <dbReference type="EMBL" id="UOG74648.1"/>
    </source>
</evidence>
<keyword evidence="2" id="KW-0067">ATP-binding</keyword>
<keyword evidence="2" id="KW-0547">Nucleotide-binding</keyword>
<keyword evidence="2" id="KW-0347">Helicase</keyword>
<sequence length="62" mass="6986">MATRVAEQEYYFDGSGRRPRYYQQIAINRTVEAVAKGQSQILLVMATGTGKTLTASHIMHRL</sequence>
<gene>
    <name evidence="2" type="ORF">MTX78_21335</name>
</gene>
<dbReference type="SUPFAM" id="SSF52540">
    <property type="entry name" value="P-loop containing nucleoside triphosphate hydrolases"/>
    <property type="match status" value="1"/>
</dbReference>
<keyword evidence="3" id="KW-1185">Reference proteome</keyword>
<evidence type="ECO:0000259" key="1">
    <source>
        <dbReference type="Pfam" id="PF04851"/>
    </source>
</evidence>
<dbReference type="PANTHER" id="PTHR47396:SF1">
    <property type="entry name" value="ATP-DEPENDENT HELICASE IRC3-RELATED"/>
    <property type="match status" value="1"/>
</dbReference>